<dbReference type="RefSeq" id="WP_212676613.1">
    <property type="nucleotide sequence ID" value="NZ_JAGSPJ010000007.1"/>
</dbReference>
<dbReference type="InterPro" id="IPR029063">
    <property type="entry name" value="SAM-dependent_MTases_sf"/>
</dbReference>
<sequence>MTKKDASLSQRVRAIPLLGYCLVWLKALIRLPVTRQQHTFALADLERRIGLQAEDLRRLHERVDALEPLLELVYVQVVEQTNRTVQAAESGLSKRLQQYDMLDLGARVMRLEKKVGSREFRTLLHRASRYSESPDKNKKRVDEAPTELTKMASPEHSLSAETSHAILVNPRPVQSQSPSTFDVDAFYYEFEQAFRGDEYAIAQRQRVYIDYLQDFLTLSKSDRSLFVDLGCGRGEWLSLLKEIGIPALGIDLNADKVQACRAIGLQAEVADALGFLSQQASDSLGGVTAFHLIEHISFESLIALFDSAYRALRPGGILIFETPNPENLITGACNFYYDPSHLKPIVPDVAVFMAKQRGFAKAQIVRLNPFEDHYQLPETDASARVLNQYLFGPRDYALIARK</sequence>
<reference evidence="2" key="1">
    <citation type="submission" date="2021-04" db="EMBL/GenBank/DDBJ databases">
        <title>novel species isolated from subtropical streams in China.</title>
        <authorList>
            <person name="Lu H."/>
        </authorList>
    </citation>
    <scope>NUCLEOTIDE SEQUENCE</scope>
    <source>
        <strain evidence="2">FT137W</strain>
    </source>
</reference>
<keyword evidence="2" id="KW-0808">Transferase</keyword>
<gene>
    <name evidence="2" type="ORF">KDM90_15860</name>
</gene>
<dbReference type="AlphaFoldDB" id="A0A941E5F3"/>
<comment type="caution">
    <text evidence="2">The sequence shown here is derived from an EMBL/GenBank/DDBJ whole genome shotgun (WGS) entry which is preliminary data.</text>
</comment>
<protein>
    <submittedName>
        <fullName evidence="2">Class I SAM-dependent methyltransferase</fullName>
    </submittedName>
</protein>
<organism evidence="2 3">
    <name type="scientific">Undibacterium fentianense</name>
    <dbReference type="NCBI Taxonomy" id="2828728"/>
    <lineage>
        <taxon>Bacteria</taxon>
        <taxon>Pseudomonadati</taxon>
        <taxon>Pseudomonadota</taxon>
        <taxon>Betaproteobacteria</taxon>
        <taxon>Burkholderiales</taxon>
        <taxon>Oxalobacteraceae</taxon>
        <taxon>Undibacterium</taxon>
    </lineage>
</organism>
<dbReference type="EMBL" id="JAGSPJ010000007">
    <property type="protein sequence ID" value="MBR7801487.1"/>
    <property type="molecule type" value="Genomic_DNA"/>
</dbReference>
<feature type="compositionally biased region" description="Basic and acidic residues" evidence="1">
    <location>
        <begin position="132"/>
        <end position="143"/>
    </location>
</feature>
<dbReference type="Proteomes" id="UP000678545">
    <property type="component" value="Unassembled WGS sequence"/>
</dbReference>
<dbReference type="CDD" id="cd02440">
    <property type="entry name" value="AdoMet_MTases"/>
    <property type="match status" value="1"/>
</dbReference>
<evidence type="ECO:0000256" key="1">
    <source>
        <dbReference type="SAM" id="MobiDB-lite"/>
    </source>
</evidence>
<name>A0A941E5F3_9BURK</name>
<keyword evidence="2" id="KW-0489">Methyltransferase</keyword>
<accession>A0A941E5F3</accession>
<dbReference type="Gene3D" id="3.40.50.150">
    <property type="entry name" value="Vaccinia Virus protein VP39"/>
    <property type="match status" value="1"/>
</dbReference>
<dbReference type="GO" id="GO:0032259">
    <property type="term" value="P:methylation"/>
    <property type="evidence" value="ECO:0007669"/>
    <property type="project" value="UniProtKB-KW"/>
</dbReference>
<dbReference type="Pfam" id="PF13489">
    <property type="entry name" value="Methyltransf_23"/>
    <property type="match status" value="1"/>
</dbReference>
<dbReference type="GO" id="GO:0008168">
    <property type="term" value="F:methyltransferase activity"/>
    <property type="evidence" value="ECO:0007669"/>
    <property type="project" value="UniProtKB-KW"/>
</dbReference>
<keyword evidence="3" id="KW-1185">Reference proteome</keyword>
<dbReference type="PANTHER" id="PTHR43861:SF1">
    <property type="entry name" value="TRANS-ACONITATE 2-METHYLTRANSFERASE"/>
    <property type="match status" value="1"/>
</dbReference>
<feature type="region of interest" description="Disordered" evidence="1">
    <location>
        <begin position="131"/>
        <end position="155"/>
    </location>
</feature>
<dbReference type="SUPFAM" id="SSF53335">
    <property type="entry name" value="S-adenosyl-L-methionine-dependent methyltransferases"/>
    <property type="match status" value="1"/>
</dbReference>
<evidence type="ECO:0000313" key="3">
    <source>
        <dbReference type="Proteomes" id="UP000678545"/>
    </source>
</evidence>
<dbReference type="PANTHER" id="PTHR43861">
    <property type="entry name" value="TRANS-ACONITATE 2-METHYLTRANSFERASE-RELATED"/>
    <property type="match status" value="1"/>
</dbReference>
<evidence type="ECO:0000313" key="2">
    <source>
        <dbReference type="EMBL" id="MBR7801487.1"/>
    </source>
</evidence>
<proteinExistence type="predicted"/>